<evidence type="ECO:0000256" key="1">
    <source>
        <dbReference type="SAM" id="MobiDB-lite"/>
    </source>
</evidence>
<feature type="compositionally biased region" description="Polar residues" evidence="1">
    <location>
        <begin position="281"/>
        <end position="298"/>
    </location>
</feature>
<keyword evidence="2" id="KW-0472">Membrane</keyword>
<name>A0A6A6UMX4_9PEZI</name>
<keyword evidence="2" id="KW-0812">Transmembrane</keyword>
<feature type="compositionally biased region" description="Polar residues" evidence="1">
    <location>
        <begin position="373"/>
        <end position="382"/>
    </location>
</feature>
<organism evidence="3 4">
    <name type="scientific">Microthyrium microscopicum</name>
    <dbReference type="NCBI Taxonomy" id="703497"/>
    <lineage>
        <taxon>Eukaryota</taxon>
        <taxon>Fungi</taxon>
        <taxon>Dikarya</taxon>
        <taxon>Ascomycota</taxon>
        <taxon>Pezizomycotina</taxon>
        <taxon>Dothideomycetes</taxon>
        <taxon>Dothideomycetes incertae sedis</taxon>
        <taxon>Microthyriales</taxon>
        <taxon>Microthyriaceae</taxon>
        <taxon>Microthyrium</taxon>
    </lineage>
</organism>
<evidence type="ECO:0000313" key="3">
    <source>
        <dbReference type="EMBL" id="KAF2673619.1"/>
    </source>
</evidence>
<evidence type="ECO:0000313" key="4">
    <source>
        <dbReference type="Proteomes" id="UP000799302"/>
    </source>
</evidence>
<feature type="region of interest" description="Disordered" evidence="1">
    <location>
        <begin position="149"/>
        <end position="442"/>
    </location>
</feature>
<feature type="compositionally biased region" description="Basic and acidic residues" evidence="1">
    <location>
        <begin position="179"/>
        <end position="188"/>
    </location>
</feature>
<dbReference type="EMBL" id="MU004231">
    <property type="protein sequence ID" value="KAF2673619.1"/>
    <property type="molecule type" value="Genomic_DNA"/>
</dbReference>
<keyword evidence="2" id="KW-1133">Transmembrane helix</keyword>
<proteinExistence type="predicted"/>
<feature type="compositionally biased region" description="Basic residues" evidence="1">
    <location>
        <begin position="433"/>
        <end position="442"/>
    </location>
</feature>
<sequence length="442" mass="48169">MAPLIQSWSSLFSRSAMPNAQSLSSITAFVKRSALSPLAHELSRRADTSVNYNPGQGAKDPNSFNKILFIVLFACIGSGMVLTSIYFFFVARNGGFVWKENDWDDYKSTVLRRKGPDGKTLSNATKSTKLGGGSVVPKWDDDRYTDVSGSTLSVDPEMGQVKNNRQSRQHYRNNQQDPVFKDYVDEKPAGVGGLNKPHEGSHYAPTSTARSEATAPLSKKEKKELDRREKDARKKAAKDQKEKEKEQKKKQNDKRDRSSAQPQPPKPAAQAAAPAPRAPASTTSFADYAYSDNNSYVAPNSAAYGVPQPSPSSAGGHSYYKDYRPQSTLRVVPEDRLSQRSSPSGANRHTATGGNARREGSPRKQHRDAPSDHGTSSYNGSDVGTKVYPCHIPGVSRGEPAPAPPSTIFQGGRDEVRPDESASQIGAQQAPRRGFRRGRGGI</sequence>
<protein>
    <submittedName>
        <fullName evidence="3">Uncharacterized protein</fullName>
    </submittedName>
</protein>
<feature type="compositionally biased region" description="Polar residues" evidence="1">
    <location>
        <begin position="339"/>
        <end position="353"/>
    </location>
</feature>
<feature type="region of interest" description="Disordered" evidence="1">
    <location>
        <begin position="114"/>
        <end position="135"/>
    </location>
</feature>
<accession>A0A6A6UMX4</accession>
<dbReference type="OrthoDB" id="5393404at2759"/>
<evidence type="ECO:0000256" key="2">
    <source>
        <dbReference type="SAM" id="Phobius"/>
    </source>
</evidence>
<keyword evidence="4" id="KW-1185">Reference proteome</keyword>
<dbReference type="Proteomes" id="UP000799302">
    <property type="component" value="Unassembled WGS sequence"/>
</dbReference>
<gene>
    <name evidence="3" type="ORF">BT63DRAFT_421752</name>
</gene>
<feature type="compositionally biased region" description="Low complexity" evidence="1">
    <location>
        <begin position="268"/>
        <end position="280"/>
    </location>
</feature>
<feature type="transmembrane region" description="Helical" evidence="2">
    <location>
        <begin position="67"/>
        <end position="89"/>
    </location>
</feature>
<feature type="compositionally biased region" description="Basic and acidic residues" evidence="1">
    <location>
        <begin position="356"/>
        <end position="371"/>
    </location>
</feature>
<feature type="compositionally biased region" description="Basic and acidic residues" evidence="1">
    <location>
        <begin position="218"/>
        <end position="258"/>
    </location>
</feature>
<reference evidence="3" key="1">
    <citation type="journal article" date="2020" name="Stud. Mycol.">
        <title>101 Dothideomycetes genomes: a test case for predicting lifestyles and emergence of pathogens.</title>
        <authorList>
            <person name="Haridas S."/>
            <person name="Albert R."/>
            <person name="Binder M."/>
            <person name="Bloem J."/>
            <person name="Labutti K."/>
            <person name="Salamov A."/>
            <person name="Andreopoulos B."/>
            <person name="Baker S."/>
            <person name="Barry K."/>
            <person name="Bills G."/>
            <person name="Bluhm B."/>
            <person name="Cannon C."/>
            <person name="Castanera R."/>
            <person name="Culley D."/>
            <person name="Daum C."/>
            <person name="Ezra D."/>
            <person name="Gonzalez J."/>
            <person name="Henrissat B."/>
            <person name="Kuo A."/>
            <person name="Liang C."/>
            <person name="Lipzen A."/>
            <person name="Lutzoni F."/>
            <person name="Magnuson J."/>
            <person name="Mondo S."/>
            <person name="Nolan M."/>
            <person name="Ohm R."/>
            <person name="Pangilinan J."/>
            <person name="Park H.-J."/>
            <person name="Ramirez L."/>
            <person name="Alfaro M."/>
            <person name="Sun H."/>
            <person name="Tritt A."/>
            <person name="Yoshinaga Y."/>
            <person name="Zwiers L.-H."/>
            <person name="Turgeon B."/>
            <person name="Goodwin S."/>
            <person name="Spatafora J."/>
            <person name="Crous P."/>
            <person name="Grigoriev I."/>
        </authorList>
    </citation>
    <scope>NUCLEOTIDE SEQUENCE</scope>
    <source>
        <strain evidence="3">CBS 115976</strain>
    </source>
</reference>
<dbReference type="AlphaFoldDB" id="A0A6A6UMX4"/>